<dbReference type="RefSeq" id="WP_094730625.1">
    <property type="nucleotide sequence ID" value="NZ_MWWY01000045.1"/>
</dbReference>
<keyword evidence="1" id="KW-0812">Transmembrane</keyword>
<organism evidence="2 3">
    <name type="scientific">Bifidobacterium hapali</name>
    <dbReference type="NCBI Taxonomy" id="1630172"/>
    <lineage>
        <taxon>Bacteria</taxon>
        <taxon>Bacillati</taxon>
        <taxon>Actinomycetota</taxon>
        <taxon>Actinomycetes</taxon>
        <taxon>Bifidobacteriales</taxon>
        <taxon>Bifidobacteriaceae</taxon>
        <taxon>Bifidobacterium</taxon>
    </lineage>
</organism>
<gene>
    <name evidence="2" type="ORF">BHAP_2100</name>
</gene>
<keyword evidence="3" id="KW-1185">Reference proteome</keyword>
<evidence type="ECO:0000313" key="2">
    <source>
        <dbReference type="EMBL" id="OZG62626.1"/>
    </source>
</evidence>
<name>A0A261FV34_9BIFI</name>
<dbReference type="AlphaFoldDB" id="A0A261FV34"/>
<reference evidence="2 3" key="1">
    <citation type="journal article" date="2017" name="BMC Genomics">
        <title>Comparative genomic and phylogenomic analyses of the Bifidobacteriaceae family.</title>
        <authorList>
            <person name="Lugli G.A."/>
            <person name="Milani C."/>
            <person name="Turroni F."/>
            <person name="Duranti S."/>
            <person name="Mancabelli L."/>
            <person name="Mangifesta M."/>
            <person name="Ferrario C."/>
            <person name="Modesto M."/>
            <person name="Mattarelli P."/>
            <person name="Jiri K."/>
            <person name="van Sinderen D."/>
            <person name="Ventura M."/>
        </authorList>
    </citation>
    <scope>NUCLEOTIDE SEQUENCE [LARGE SCALE GENOMIC DNA]</scope>
    <source>
        <strain evidence="2 3">DSM 100202</strain>
    </source>
</reference>
<evidence type="ECO:0000256" key="1">
    <source>
        <dbReference type="SAM" id="Phobius"/>
    </source>
</evidence>
<comment type="caution">
    <text evidence="2">The sequence shown here is derived from an EMBL/GenBank/DDBJ whole genome shotgun (WGS) entry which is preliminary data.</text>
</comment>
<dbReference type="Proteomes" id="UP000216074">
    <property type="component" value="Unassembled WGS sequence"/>
</dbReference>
<feature type="transmembrane region" description="Helical" evidence="1">
    <location>
        <begin position="12"/>
        <end position="30"/>
    </location>
</feature>
<keyword evidence="1" id="KW-0472">Membrane</keyword>
<keyword evidence="1" id="KW-1133">Transmembrane helix</keyword>
<proteinExistence type="predicted"/>
<evidence type="ECO:0000313" key="3">
    <source>
        <dbReference type="Proteomes" id="UP000216074"/>
    </source>
</evidence>
<dbReference type="EMBL" id="MWWY01000045">
    <property type="protein sequence ID" value="OZG62626.1"/>
    <property type="molecule type" value="Genomic_DNA"/>
</dbReference>
<accession>A0A261FV34</accession>
<protein>
    <submittedName>
        <fullName evidence="2">Uncharacterized protein</fullName>
    </submittedName>
</protein>
<sequence length="165" mass="18657">MKSITTNGKLTAFTLTILAIIMLSIIFLPIPSKMKTEKQAYRIDASSGECDSYRISIDLNIHRYLIRQDTVRGKIRVSSSCGSTVNKAVLDISFSDTILYRLPSDNEQTVSYIVASYYDAQFNQFNIASLDWNDEYLVLSIDKHGEYAAPANSLHDAEVIWNQFN</sequence>